<comment type="caution">
    <text evidence="1">The sequence shown here is derived from an EMBL/GenBank/DDBJ whole genome shotgun (WGS) entry which is preliminary data.</text>
</comment>
<dbReference type="AlphaFoldDB" id="A0A8S1V855"/>
<organism evidence="1 2">
    <name type="scientific">Paramecium octaurelia</name>
    <dbReference type="NCBI Taxonomy" id="43137"/>
    <lineage>
        <taxon>Eukaryota</taxon>
        <taxon>Sar</taxon>
        <taxon>Alveolata</taxon>
        <taxon>Ciliophora</taxon>
        <taxon>Intramacronucleata</taxon>
        <taxon>Oligohymenophorea</taxon>
        <taxon>Peniculida</taxon>
        <taxon>Parameciidae</taxon>
        <taxon>Paramecium</taxon>
    </lineage>
</organism>
<accession>A0A8S1V855</accession>
<evidence type="ECO:0000313" key="1">
    <source>
        <dbReference type="EMBL" id="CAD8173470.1"/>
    </source>
</evidence>
<keyword evidence="2" id="KW-1185">Reference proteome</keyword>
<sequence>MTKDLSQQKALLIFSLFVDVNCRAWVLFETIVQQVKVPTIEKKKNSKFLQTKSKLISNGYISILFKNFNIQLPIGGIKQLPKKQKKGFVQQDLILIIDKNLLELNELKDWTYYQNSLLFQIMEMEIKWINGNYYIQDIKMVLNLNQCMMIYVVNQCIFQI</sequence>
<reference evidence="1" key="1">
    <citation type="submission" date="2021-01" db="EMBL/GenBank/DDBJ databases">
        <authorList>
            <consortium name="Genoscope - CEA"/>
            <person name="William W."/>
        </authorList>
    </citation>
    <scope>NUCLEOTIDE SEQUENCE</scope>
</reference>
<name>A0A8S1V855_PAROT</name>
<gene>
    <name evidence="1" type="ORF">POCTA_138.1.T0620038</name>
</gene>
<proteinExistence type="predicted"/>
<dbReference type="Proteomes" id="UP000683925">
    <property type="component" value="Unassembled WGS sequence"/>
</dbReference>
<protein>
    <submittedName>
        <fullName evidence="1">Uncharacterized protein</fullName>
    </submittedName>
</protein>
<evidence type="ECO:0000313" key="2">
    <source>
        <dbReference type="Proteomes" id="UP000683925"/>
    </source>
</evidence>
<dbReference type="EMBL" id="CAJJDP010000061">
    <property type="protein sequence ID" value="CAD8173470.1"/>
    <property type="molecule type" value="Genomic_DNA"/>
</dbReference>